<keyword evidence="3" id="KW-0804">Transcription</keyword>
<feature type="region of interest" description="Disordered" evidence="5">
    <location>
        <begin position="1"/>
        <end position="26"/>
    </location>
</feature>
<reference evidence="7" key="1">
    <citation type="submission" date="2020-12" db="EMBL/GenBank/DDBJ databases">
        <title>Sanguibacter suaedae sp. nov., isolated from Suaeda aralocaspica.</title>
        <authorList>
            <person name="Ma Q."/>
        </authorList>
    </citation>
    <scope>NUCLEOTIDE SEQUENCE</scope>
    <source>
        <strain evidence="7">YZGR15</strain>
    </source>
</reference>
<dbReference type="PROSITE" id="PS01081">
    <property type="entry name" value="HTH_TETR_1"/>
    <property type="match status" value="1"/>
</dbReference>
<evidence type="ECO:0000313" key="7">
    <source>
        <dbReference type="EMBL" id="MBI9116253.1"/>
    </source>
</evidence>
<dbReference type="InterPro" id="IPR009057">
    <property type="entry name" value="Homeodomain-like_sf"/>
</dbReference>
<dbReference type="InterPro" id="IPR023772">
    <property type="entry name" value="DNA-bd_HTH_TetR-type_CS"/>
</dbReference>
<evidence type="ECO:0000256" key="5">
    <source>
        <dbReference type="SAM" id="MobiDB-lite"/>
    </source>
</evidence>
<evidence type="ECO:0000259" key="6">
    <source>
        <dbReference type="PROSITE" id="PS50977"/>
    </source>
</evidence>
<feature type="domain" description="HTH tetR-type" evidence="6">
    <location>
        <begin position="28"/>
        <end position="88"/>
    </location>
</feature>
<dbReference type="InterPro" id="IPR050109">
    <property type="entry name" value="HTH-type_TetR-like_transc_reg"/>
</dbReference>
<dbReference type="GO" id="GO:0003700">
    <property type="term" value="F:DNA-binding transcription factor activity"/>
    <property type="evidence" value="ECO:0007669"/>
    <property type="project" value="TreeGrafter"/>
</dbReference>
<dbReference type="PANTHER" id="PTHR30055:SF238">
    <property type="entry name" value="MYCOFACTOCIN BIOSYNTHESIS TRANSCRIPTIONAL REGULATOR MFTR-RELATED"/>
    <property type="match status" value="1"/>
</dbReference>
<dbReference type="AlphaFoldDB" id="A0A934I6K6"/>
<dbReference type="Pfam" id="PF17754">
    <property type="entry name" value="TetR_C_14"/>
    <property type="match status" value="1"/>
</dbReference>
<dbReference type="InterPro" id="IPR041347">
    <property type="entry name" value="MftR_C"/>
</dbReference>
<dbReference type="EMBL" id="JAEINH010000022">
    <property type="protein sequence ID" value="MBI9116253.1"/>
    <property type="molecule type" value="Genomic_DNA"/>
</dbReference>
<dbReference type="InterPro" id="IPR001647">
    <property type="entry name" value="HTH_TetR"/>
</dbReference>
<accession>A0A934I6K6</accession>
<dbReference type="PROSITE" id="PS50977">
    <property type="entry name" value="HTH_TETR_2"/>
    <property type="match status" value="1"/>
</dbReference>
<evidence type="ECO:0000256" key="3">
    <source>
        <dbReference type="ARBA" id="ARBA00023163"/>
    </source>
</evidence>
<dbReference type="Gene3D" id="1.10.357.10">
    <property type="entry name" value="Tetracycline Repressor, domain 2"/>
    <property type="match status" value="1"/>
</dbReference>
<protein>
    <submittedName>
        <fullName evidence="7">TetR family transcriptional regulator</fullName>
    </submittedName>
</protein>
<evidence type="ECO:0000256" key="1">
    <source>
        <dbReference type="ARBA" id="ARBA00023015"/>
    </source>
</evidence>
<dbReference type="PANTHER" id="PTHR30055">
    <property type="entry name" value="HTH-TYPE TRANSCRIPTIONAL REGULATOR RUTR"/>
    <property type="match status" value="1"/>
</dbReference>
<dbReference type="Proteomes" id="UP000602087">
    <property type="component" value="Unassembled WGS sequence"/>
</dbReference>
<feature type="DNA-binding region" description="H-T-H motif" evidence="4">
    <location>
        <begin position="51"/>
        <end position="70"/>
    </location>
</feature>
<keyword evidence="8" id="KW-1185">Reference proteome</keyword>
<evidence type="ECO:0000256" key="4">
    <source>
        <dbReference type="PROSITE-ProRule" id="PRU00335"/>
    </source>
</evidence>
<evidence type="ECO:0000313" key="8">
    <source>
        <dbReference type="Proteomes" id="UP000602087"/>
    </source>
</evidence>
<sequence>MCTGRKFSSVPTTPEPPASSGLRERKKAARRDALIDASHELVREHGLDHVTVEMICDAVGVSSRTFFNYFDSKADAVLGIKPWALPADVADAFAAGGPTGRLLPDCGTLVEGILTDPPVDHARLAVVLELAGREPALVVRQMAAFEEHRLHIEALVARRTGAAAPGPREATLAAVVMLMTRAAFVHWDAAGCGSVPLDHLPAVVEELTGLVNDA</sequence>
<dbReference type="PRINTS" id="PR00455">
    <property type="entry name" value="HTHTETR"/>
</dbReference>
<comment type="caution">
    <text evidence="7">The sequence shown here is derived from an EMBL/GenBank/DDBJ whole genome shotgun (WGS) entry which is preliminary data.</text>
</comment>
<name>A0A934I6K6_9MICO</name>
<dbReference type="Pfam" id="PF00440">
    <property type="entry name" value="TetR_N"/>
    <property type="match status" value="1"/>
</dbReference>
<proteinExistence type="predicted"/>
<dbReference type="GO" id="GO:0000976">
    <property type="term" value="F:transcription cis-regulatory region binding"/>
    <property type="evidence" value="ECO:0007669"/>
    <property type="project" value="TreeGrafter"/>
</dbReference>
<keyword evidence="1" id="KW-0805">Transcription regulation</keyword>
<evidence type="ECO:0000256" key="2">
    <source>
        <dbReference type="ARBA" id="ARBA00023125"/>
    </source>
</evidence>
<gene>
    <name evidence="7" type="ORF">JAV76_14665</name>
</gene>
<organism evidence="7 8">
    <name type="scientific">Sanguibacter suaedae</name>
    <dbReference type="NCBI Taxonomy" id="2795737"/>
    <lineage>
        <taxon>Bacteria</taxon>
        <taxon>Bacillati</taxon>
        <taxon>Actinomycetota</taxon>
        <taxon>Actinomycetes</taxon>
        <taxon>Micrococcales</taxon>
        <taxon>Sanguibacteraceae</taxon>
        <taxon>Sanguibacter</taxon>
    </lineage>
</organism>
<dbReference type="SUPFAM" id="SSF46689">
    <property type="entry name" value="Homeodomain-like"/>
    <property type="match status" value="1"/>
</dbReference>
<keyword evidence="2 4" id="KW-0238">DNA-binding</keyword>